<dbReference type="Gene3D" id="3.40.850.10">
    <property type="entry name" value="Kinesin motor domain"/>
    <property type="match status" value="1"/>
</dbReference>
<dbReference type="OrthoDB" id="442780at2759"/>
<dbReference type="GO" id="GO:0006457">
    <property type="term" value="P:protein folding"/>
    <property type="evidence" value="ECO:0007669"/>
    <property type="project" value="TreeGrafter"/>
</dbReference>
<dbReference type="InterPro" id="IPR013766">
    <property type="entry name" value="Thioredoxin_domain"/>
</dbReference>
<dbReference type="InterPro" id="IPR017905">
    <property type="entry name" value="ERV/ALR_sulphydryl_oxidase"/>
</dbReference>
<evidence type="ECO:0000256" key="2">
    <source>
        <dbReference type="ARBA" id="ARBA00022630"/>
    </source>
</evidence>
<sequence length="1288" mass="141052">MRLQLPEMAAMMIAVFHRSYHGLYPKGKTKILDGDENDVRKAEATKLYKKVVIFYAHWCGHCQAVAHHLIAHQNEFYDPKTFYDEEGLPRVVAFDCARDDEANEFCGEQGVGFYPDFFTYLGGKTSGGLFPADPVKYLKNVLKQTPATPPPTTTTSTTTTTPTTTPCPTTTPSSASSTPTTTTTTTTRTTSSPTPSTIITTPCRTSTTTKSSPAVITTTTTPTGGSIFPDEGNATYAMRTLDGILAFAYALHTATFFPMNKTLIEEKLKTLEESLLPVIMAVHPDKEFREDVRGLLDNITHNASGAISRAQWMSKDTAWPTKDECTKCREYRSGVSNNYTFNEDAVMDFLEESYYPQSSDVKPTGPSGSRPMLCLGFCVYHPGCRAVEVAIGNLPMAVFLNLEVAWRPSPMILFNFIVIIATTMARGDKFLFMGEASKVLEVSDRDFDRVVSSNTDKLVLFYAHWCGHCIRFAPKYKALAESLGKDAFDEAGQARLIAIDCAVYGKFCRPKGIRAYPNVKHYKNGTVLAEFKSRSESLEDFARARLGLSVVASATAASTQAPGASAVYSESLLPRVGDYNSIAKSVEESIFLRETGVTYEMRLFDGQLAFASILETAVVLSDKTVAAEKVRVLRKQILPVVVAAHPDASFRRKVSTLQDLITGVSEVDHGIWQNGLDLLSPAEMRINPDPHWKHCEDLSCGLWQFLHGLTLGVDRVHTDRGFLAFGNTGQTTGLAVMSCIRAIVAELFMCLECAQHFVKGYDDCAAGRCTMVHPDKRHTALWLWRFHNMVNNRTAHKRGITGKDTAWPTKDECTKCRKGVSATPEQPFDESEVVVFLRGAYVGTQSLTADSGDIEDTGAFKCIGVFDSRPQPGACCSLGKNVKTSEKVVRIKRPNSTALKPRSYLIDDIVMMEEIYGSPTPRLPSVLSRAIEDVVHTGGEATVVYVGPRGTGGGSPQMWGSSCGEGQQAGVIELCCRVALAAAQKDLYWKRATIKAMKAGVLTELLADCLVSPDFNPSLRVRDRGPFEGFAIEGDLACERIASEADIEDSLSRVRANVREPGIFVSGGARKKDARAHALVTLTLLFGDGLGSHRMCRLHFLDLAGAEHGGGGPFAPAVNQLQNKNGSVKREDFTLKAFNKIIHVLSELQAQAKDRRVVAGWRDSKLTKLCQAGLGAGGRGFVLVPLSTSPEAFGETLASLEFMQKARSCPGVASRTDPRAWRCFPEECLKEMGSEIDELVSKVGACTSQNLRSSDVIVTTIGSPSELLRDKLRERELFTQFMTEAHRE</sequence>
<dbReference type="InterPro" id="IPR017937">
    <property type="entry name" value="Thioredoxin_CS"/>
</dbReference>
<evidence type="ECO:0000256" key="9">
    <source>
        <dbReference type="SAM" id="MobiDB-lite"/>
    </source>
</evidence>
<gene>
    <name evidence="12" type="primary">QSOX1_2</name>
    <name evidence="12" type="ORF">FOZ61_009492</name>
</gene>
<dbReference type="GO" id="GO:0003756">
    <property type="term" value="F:protein disulfide isomerase activity"/>
    <property type="evidence" value="ECO:0007669"/>
    <property type="project" value="TreeGrafter"/>
</dbReference>
<name>A0A7J6MGB7_PEROL</name>
<protein>
    <recommendedName>
        <fullName evidence="8">Sulfhydryl oxidase</fullName>
        <ecNumber evidence="8">1.8.3.2</ecNumber>
    </recommendedName>
</protein>
<feature type="compositionally biased region" description="Low complexity" evidence="9">
    <location>
        <begin position="153"/>
        <end position="223"/>
    </location>
</feature>
<dbReference type="InterPro" id="IPR036774">
    <property type="entry name" value="ERV/ALR_sulphydryl_oxid_sf"/>
</dbReference>
<dbReference type="Pfam" id="PF00085">
    <property type="entry name" value="Thioredoxin"/>
    <property type="match status" value="2"/>
</dbReference>
<comment type="cofactor">
    <cofactor evidence="1 8">
        <name>FAD</name>
        <dbReference type="ChEBI" id="CHEBI:57692"/>
    </cofactor>
</comment>
<evidence type="ECO:0000256" key="4">
    <source>
        <dbReference type="ARBA" id="ARBA00022827"/>
    </source>
</evidence>
<evidence type="ECO:0000256" key="1">
    <source>
        <dbReference type="ARBA" id="ARBA00001974"/>
    </source>
</evidence>
<feature type="domain" description="ERV/ALR sulfhydryl oxidase" evidence="10">
    <location>
        <begin position="686"/>
        <end position="812"/>
    </location>
</feature>
<keyword evidence="7" id="KW-0325">Glycoprotein</keyword>
<evidence type="ECO:0000256" key="3">
    <source>
        <dbReference type="ARBA" id="ARBA00022729"/>
    </source>
</evidence>
<dbReference type="InterPro" id="IPR001752">
    <property type="entry name" value="Kinesin_motor_dom"/>
</dbReference>
<evidence type="ECO:0000256" key="8">
    <source>
        <dbReference type="RuleBase" id="RU371123"/>
    </source>
</evidence>
<dbReference type="Gene3D" id="1.20.120.310">
    <property type="entry name" value="ERV/ALR sulfhydryl oxidase domain"/>
    <property type="match status" value="2"/>
</dbReference>
<dbReference type="GO" id="GO:0005615">
    <property type="term" value="C:extracellular space"/>
    <property type="evidence" value="ECO:0007669"/>
    <property type="project" value="TreeGrafter"/>
</dbReference>
<dbReference type="InterPro" id="IPR036249">
    <property type="entry name" value="Thioredoxin-like_sf"/>
</dbReference>
<dbReference type="Pfam" id="PF04777">
    <property type="entry name" value="Evr1_Alr"/>
    <property type="match status" value="1"/>
</dbReference>
<keyword evidence="3" id="KW-0732">Signal</keyword>
<keyword evidence="5 8" id="KW-0560">Oxidoreductase</keyword>
<proteinExistence type="predicted"/>
<comment type="caution">
    <text evidence="12">The sequence shown here is derived from an EMBL/GenBank/DDBJ whole genome shotgun (WGS) entry which is preliminary data.</text>
</comment>
<dbReference type="GO" id="GO:0007018">
    <property type="term" value="P:microtubule-based movement"/>
    <property type="evidence" value="ECO:0007669"/>
    <property type="project" value="InterPro"/>
</dbReference>
<dbReference type="SUPFAM" id="SSF52833">
    <property type="entry name" value="Thioredoxin-like"/>
    <property type="match status" value="2"/>
</dbReference>
<feature type="domain" description="Thioredoxin" evidence="11">
    <location>
        <begin position="431"/>
        <end position="556"/>
    </location>
</feature>
<dbReference type="PROSITE" id="PS51324">
    <property type="entry name" value="ERV_ALR"/>
    <property type="match status" value="1"/>
</dbReference>
<comment type="catalytic activity">
    <reaction evidence="8">
        <text>2 R'C(R)SH + O2 = R'C(R)S-S(R)CR' + H2O2</text>
        <dbReference type="Rhea" id="RHEA:17357"/>
        <dbReference type="ChEBI" id="CHEBI:15379"/>
        <dbReference type="ChEBI" id="CHEBI:16240"/>
        <dbReference type="ChEBI" id="CHEBI:16520"/>
        <dbReference type="ChEBI" id="CHEBI:17412"/>
        <dbReference type="EC" id="1.8.3.2"/>
    </reaction>
</comment>
<feature type="region of interest" description="Disordered" evidence="9">
    <location>
        <begin position="143"/>
        <end position="226"/>
    </location>
</feature>
<keyword evidence="4 8" id="KW-0274">FAD</keyword>
<organism evidence="12 13">
    <name type="scientific">Perkinsus olseni</name>
    <name type="common">Perkinsus atlanticus</name>
    <dbReference type="NCBI Taxonomy" id="32597"/>
    <lineage>
        <taxon>Eukaryota</taxon>
        <taxon>Sar</taxon>
        <taxon>Alveolata</taxon>
        <taxon>Perkinsozoa</taxon>
        <taxon>Perkinsea</taxon>
        <taxon>Perkinsida</taxon>
        <taxon>Perkinsidae</taxon>
        <taxon>Perkinsus</taxon>
    </lineage>
</organism>
<dbReference type="InterPro" id="IPR039798">
    <property type="entry name" value="Sulfhydryl_oxidase"/>
</dbReference>
<dbReference type="EMBL" id="JABAHT010000007">
    <property type="protein sequence ID" value="KAF4670649.1"/>
    <property type="molecule type" value="Genomic_DNA"/>
</dbReference>
<dbReference type="CDD" id="cd02961">
    <property type="entry name" value="PDI_a_family"/>
    <property type="match status" value="2"/>
</dbReference>
<dbReference type="GO" id="GO:0005524">
    <property type="term" value="F:ATP binding"/>
    <property type="evidence" value="ECO:0007669"/>
    <property type="project" value="InterPro"/>
</dbReference>
<dbReference type="PANTHER" id="PTHR22897">
    <property type="entry name" value="QUIESCIN Q6-RELATED SULFHYDRYL OXIDASE"/>
    <property type="match status" value="1"/>
</dbReference>
<evidence type="ECO:0000313" key="12">
    <source>
        <dbReference type="EMBL" id="KAF4670649.1"/>
    </source>
</evidence>
<dbReference type="Pfam" id="PF00225">
    <property type="entry name" value="Kinesin"/>
    <property type="match status" value="1"/>
</dbReference>
<dbReference type="SUPFAM" id="SSF69000">
    <property type="entry name" value="FAD-dependent thiol oxidase"/>
    <property type="match status" value="1"/>
</dbReference>
<evidence type="ECO:0000256" key="7">
    <source>
        <dbReference type="ARBA" id="ARBA00023180"/>
    </source>
</evidence>
<dbReference type="GO" id="GO:0000139">
    <property type="term" value="C:Golgi membrane"/>
    <property type="evidence" value="ECO:0007669"/>
    <property type="project" value="TreeGrafter"/>
</dbReference>
<evidence type="ECO:0000259" key="10">
    <source>
        <dbReference type="PROSITE" id="PS51324"/>
    </source>
</evidence>
<dbReference type="SMART" id="SM00129">
    <property type="entry name" value="KISc"/>
    <property type="match status" value="1"/>
</dbReference>
<dbReference type="PROSITE" id="PS00194">
    <property type="entry name" value="THIOREDOXIN_1"/>
    <property type="match status" value="1"/>
</dbReference>
<reference evidence="12 13" key="1">
    <citation type="submission" date="2020-04" db="EMBL/GenBank/DDBJ databases">
        <title>Perkinsus olseni comparative genomics.</title>
        <authorList>
            <person name="Bogema D.R."/>
        </authorList>
    </citation>
    <scope>NUCLEOTIDE SEQUENCE [LARGE SCALE GENOMIC DNA]</scope>
    <source>
        <strain evidence="12">ATCC PRA-179</strain>
    </source>
</reference>
<dbReference type="PANTHER" id="PTHR22897:SF8">
    <property type="entry name" value="SULFHYDRYL OXIDASE"/>
    <property type="match status" value="1"/>
</dbReference>
<dbReference type="SUPFAM" id="SSF52540">
    <property type="entry name" value="P-loop containing nucleoside triphosphate hydrolases"/>
    <property type="match status" value="1"/>
</dbReference>
<dbReference type="Proteomes" id="UP000570595">
    <property type="component" value="Unassembled WGS sequence"/>
</dbReference>
<evidence type="ECO:0000256" key="6">
    <source>
        <dbReference type="ARBA" id="ARBA00023157"/>
    </source>
</evidence>
<dbReference type="EC" id="1.8.3.2" evidence="8"/>
<accession>A0A7J6MGB7</accession>
<dbReference type="GO" id="GO:0016971">
    <property type="term" value="F:flavin-dependent sulfhydryl oxidase activity"/>
    <property type="evidence" value="ECO:0007669"/>
    <property type="project" value="InterPro"/>
</dbReference>
<keyword evidence="2 8" id="KW-0285">Flavoprotein</keyword>
<dbReference type="GO" id="GO:0003777">
    <property type="term" value="F:microtubule motor activity"/>
    <property type="evidence" value="ECO:0007669"/>
    <property type="project" value="InterPro"/>
</dbReference>
<dbReference type="PROSITE" id="PS51352">
    <property type="entry name" value="THIOREDOXIN_2"/>
    <property type="match status" value="1"/>
</dbReference>
<dbReference type="PRINTS" id="PR00380">
    <property type="entry name" value="KINESINHEAVY"/>
</dbReference>
<dbReference type="GO" id="GO:0008017">
    <property type="term" value="F:microtubule binding"/>
    <property type="evidence" value="ECO:0007669"/>
    <property type="project" value="InterPro"/>
</dbReference>
<evidence type="ECO:0000259" key="11">
    <source>
        <dbReference type="PROSITE" id="PS51352"/>
    </source>
</evidence>
<evidence type="ECO:0000256" key="5">
    <source>
        <dbReference type="ARBA" id="ARBA00023002"/>
    </source>
</evidence>
<dbReference type="InterPro" id="IPR036961">
    <property type="entry name" value="Kinesin_motor_dom_sf"/>
</dbReference>
<dbReference type="Gene3D" id="3.40.30.10">
    <property type="entry name" value="Glutaredoxin"/>
    <property type="match status" value="2"/>
</dbReference>
<dbReference type="InterPro" id="IPR027417">
    <property type="entry name" value="P-loop_NTPase"/>
</dbReference>
<evidence type="ECO:0000313" key="13">
    <source>
        <dbReference type="Proteomes" id="UP000570595"/>
    </source>
</evidence>
<keyword evidence="6" id="KW-1015">Disulfide bond</keyword>